<dbReference type="EMBL" id="CM055758">
    <property type="protein sequence ID" value="KAJ7988601.1"/>
    <property type="molecule type" value="Genomic_DNA"/>
</dbReference>
<protein>
    <submittedName>
        <fullName evidence="1">Uncharacterized protein</fullName>
    </submittedName>
</protein>
<evidence type="ECO:0000313" key="2">
    <source>
        <dbReference type="Proteomes" id="UP001157502"/>
    </source>
</evidence>
<gene>
    <name evidence="1" type="ORF">DPEC_G00325240</name>
</gene>
<accession>A0ACC2FB57</accession>
<evidence type="ECO:0000313" key="1">
    <source>
        <dbReference type="EMBL" id="KAJ7988601.1"/>
    </source>
</evidence>
<dbReference type="Proteomes" id="UP001157502">
    <property type="component" value="Chromosome 31"/>
</dbReference>
<proteinExistence type="predicted"/>
<organism evidence="1 2">
    <name type="scientific">Dallia pectoralis</name>
    <name type="common">Alaska blackfish</name>
    <dbReference type="NCBI Taxonomy" id="75939"/>
    <lineage>
        <taxon>Eukaryota</taxon>
        <taxon>Metazoa</taxon>
        <taxon>Chordata</taxon>
        <taxon>Craniata</taxon>
        <taxon>Vertebrata</taxon>
        <taxon>Euteleostomi</taxon>
        <taxon>Actinopterygii</taxon>
        <taxon>Neopterygii</taxon>
        <taxon>Teleostei</taxon>
        <taxon>Protacanthopterygii</taxon>
        <taxon>Esociformes</taxon>
        <taxon>Umbridae</taxon>
        <taxon>Dallia</taxon>
    </lineage>
</organism>
<name>A0ACC2FB57_DALPE</name>
<keyword evidence="2" id="KW-1185">Reference proteome</keyword>
<comment type="caution">
    <text evidence="1">The sequence shown here is derived from an EMBL/GenBank/DDBJ whole genome shotgun (WGS) entry which is preliminary data.</text>
</comment>
<reference evidence="1" key="1">
    <citation type="submission" date="2021-05" db="EMBL/GenBank/DDBJ databases">
        <authorList>
            <person name="Pan Q."/>
            <person name="Jouanno E."/>
            <person name="Zahm M."/>
            <person name="Klopp C."/>
            <person name="Cabau C."/>
            <person name="Louis A."/>
            <person name="Berthelot C."/>
            <person name="Parey E."/>
            <person name="Roest Crollius H."/>
            <person name="Montfort J."/>
            <person name="Robinson-Rechavi M."/>
            <person name="Bouchez O."/>
            <person name="Lampietro C."/>
            <person name="Lopez Roques C."/>
            <person name="Donnadieu C."/>
            <person name="Postlethwait J."/>
            <person name="Bobe J."/>
            <person name="Dillon D."/>
            <person name="Chandos A."/>
            <person name="von Hippel F."/>
            <person name="Guiguen Y."/>
        </authorList>
    </citation>
    <scope>NUCLEOTIDE SEQUENCE</scope>
    <source>
        <strain evidence="1">YG-Jan2019</strain>
    </source>
</reference>
<sequence>MGQQTARSQRSVMAVGFKAMSSATALLGAALMQRQPVGGKDSADAADLSLRPLDEVIGEMMAEGLPLTGPTESVAEAVAESVLEEVGQPPKVWADDMDGLLSGLSDEEMEASKGPEEKEEGGGTAALEAQEASFAVENRYAVLNPDFGGSGDSGVVPETALSDLASASALGTDQLVSQLGGHGVEDVDSSSSPEHAFVAPISPNSVDYLLGRSDMGSGSEVQVVFTADVPAFGRSFWKLNCSVLQDSSFRRTSRHIMRARASRAAFVGLQRELSSLVAAENRGEAPDQDRMAVVRSDLEAYFKGRARDFFFRCRRDKVELGEVCGAYFFKQVRAARAKVVISGLRTEGGTVVHDPAGLVKAASAFYGASFWVGSLVYPCGHSYQILLEFWLAVPLRRFVAWDNSRPKAESLPPHFHQVVMWSKRHVECREGLLCLDHRALYRALVAKRGPVRVFGVGPDVWRAIQRPGLSHRMRDLNWLGIHRRLPVRDVLYRHGLNKTKLCPRAGCGAEETLEHVFWECPFAKKVALWDSLGFLVRSNVDKGVAGVIGWVRAELRWRIDSDVARYGFHAARERWKGLYG</sequence>